<protein>
    <recommendedName>
        <fullName evidence="3">DUF937 domain-containing protein</fullName>
    </recommendedName>
</protein>
<accession>A0A6S7C0J2</accession>
<dbReference type="AlphaFoldDB" id="A0A6S7C0J2"/>
<keyword evidence="2" id="KW-1185">Reference proteome</keyword>
<dbReference type="Gene3D" id="1.10.10.690">
    <property type="entry name" value="YidB-like"/>
    <property type="match status" value="1"/>
</dbReference>
<dbReference type="Proteomes" id="UP000494115">
    <property type="component" value="Unassembled WGS sequence"/>
</dbReference>
<dbReference type="Pfam" id="PF20159">
    <property type="entry name" value="YidB"/>
    <property type="match status" value="1"/>
</dbReference>
<evidence type="ECO:0000313" key="1">
    <source>
        <dbReference type="EMBL" id="CAB3798619.1"/>
    </source>
</evidence>
<dbReference type="InterPro" id="IPR027405">
    <property type="entry name" value="YidB-like"/>
</dbReference>
<evidence type="ECO:0008006" key="3">
    <source>
        <dbReference type="Google" id="ProtNLM"/>
    </source>
</evidence>
<gene>
    <name evidence="1" type="ORF">LMG28138_04469</name>
</gene>
<reference evidence="1 2" key="1">
    <citation type="submission" date="2020-04" db="EMBL/GenBank/DDBJ databases">
        <authorList>
            <person name="De Canck E."/>
        </authorList>
    </citation>
    <scope>NUCLEOTIDE SEQUENCE [LARGE SCALE GENOMIC DNA]</scope>
    <source>
        <strain evidence="1 2">LMG 28138</strain>
    </source>
</reference>
<name>A0A6S7C0J2_9BURK</name>
<dbReference type="EMBL" id="CADIKM010000030">
    <property type="protein sequence ID" value="CAB3798619.1"/>
    <property type="molecule type" value="Genomic_DNA"/>
</dbReference>
<organism evidence="1 2">
    <name type="scientific">Pararobbsia alpina</name>
    <dbReference type="NCBI Taxonomy" id="621374"/>
    <lineage>
        <taxon>Bacteria</taxon>
        <taxon>Pseudomonadati</taxon>
        <taxon>Pseudomonadota</taxon>
        <taxon>Betaproteobacteria</taxon>
        <taxon>Burkholderiales</taxon>
        <taxon>Burkholderiaceae</taxon>
        <taxon>Pararobbsia</taxon>
    </lineage>
</organism>
<evidence type="ECO:0000313" key="2">
    <source>
        <dbReference type="Proteomes" id="UP000494115"/>
    </source>
</evidence>
<sequence>MGLLDSVTSMLGSSGAGKEGGGTQTSVLAAALEYVNEQPGGISGLIQQFQQHGLGGVISSWVGTGANQPISPDQVQSALGDGAMGSIAQKAGVSPDQISTVLSQVLPHLVDKATPNGEVPQDGTLNAGSIMGALGGLFGPRT</sequence>
<proteinExistence type="predicted"/>
<dbReference type="InterPro" id="IPR045372">
    <property type="entry name" value="YidB"/>
</dbReference>
<dbReference type="SUPFAM" id="SSF140804">
    <property type="entry name" value="YidB-like"/>
    <property type="match status" value="1"/>
</dbReference>